<evidence type="ECO:0000256" key="1">
    <source>
        <dbReference type="SAM" id="MobiDB-lite"/>
    </source>
</evidence>
<feature type="compositionally biased region" description="Basic and acidic residues" evidence="1">
    <location>
        <begin position="14"/>
        <end position="29"/>
    </location>
</feature>
<sequence length="51" mass="5631">MDEDMEQLDWGDVGDDHTQGDDTVMRDDDAISLGGADDDLEELQKYQAAKG</sequence>
<reference evidence="2 3" key="1">
    <citation type="journal article" date="2016" name="Mol. Biol. Evol.">
        <title>Comparative Genomics of Early-Diverging Mushroom-Forming Fungi Provides Insights into the Origins of Lignocellulose Decay Capabilities.</title>
        <authorList>
            <person name="Nagy L.G."/>
            <person name="Riley R."/>
            <person name="Tritt A."/>
            <person name="Adam C."/>
            <person name="Daum C."/>
            <person name="Floudas D."/>
            <person name="Sun H."/>
            <person name="Yadav J.S."/>
            <person name="Pangilinan J."/>
            <person name="Larsson K.H."/>
            <person name="Matsuura K."/>
            <person name="Barry K."/>
            <person name="Labutti K."/>
            <person name="Kuo R."/>
            <person name="Ohm R.A."/>
            <person name="Bhattacharya S.S."/>
            <person name="Shirouzu T."/>
            <person name="Yoshinaga Y."/>
            <person name="Martin F.M."/>
            <person name="Grigoriev I.V."/>
            <person name="Hibbett D.S."/>
        </authorList>
    </citation>
    <scope>NUCLEOTIDE SEQUENCE [LARGE SCALE GENOMIC DNA]</scope>
    <source>
        <strain evidence="2 3">HHB12029</strain>
    </source>
</reference>
<keyword evidence="3" id="KW-1185">Reference proteome</keyword>
<evidence type="ECO:0000313" key="2">
    <source>
        <dbReference type="EMBL" id="KZV79955.1"/>
    </source>
</evidence>
<feature type="region of interest" description="Disordered" evidence="1">
    <location>
        <begin position="1"/>
        <end position="38"/>
    </location>
</feature>
<evidence type="ECO:0000313" key="3">
    <source>
        <dbReference type="Proteomes" id="UP000077266"/>
    </source>
</evidence>
<dbReference type="Proteomes" id="UP000077266">
    <property type="component" value="Unassembled WGS sequence"/>
</dbReference>
<feature type="non-terminal residue" evidence="2">
    <location>
        <position position="51"/>
    </location>
</feature>
<name>A0A165B6T2_EXIGL</name>
<dbReference type="EMBL" id="KV426538">
    <property type="protein sequence ID" value="KZV79955.1"/>
    <property type="molecule type" value="Genomic_DNA"/>
</dbReference>
<feature type="compositionally biased region" description="Acidic residues" evidence="1">
    <location>
        <begin position="1"/>
        <end position="13"/>
    </location>
</feature>
<dbReference type="InParanoid" id="A0A165B6T2"/>
<proteinExistence type="predicted"/>
<protein>
    <submittedName>
        <fullName evidence="2">Uncharacterized protein</fullName>
    </submittedName>
</protein>
<dbReference type="OrthoDB" id="548295at2759"/>
<dbReference type="AlphaFoldDB" id="A0A165B6T2"/>
<accession>A0A165B6T2</accession>
<gene>
    <name evidence="2" type="ORF">EXIGLDRAFT_781599</name>
</gene>
<organism evidence="2 3">
    <name type="scientific">Exidia glandulosa HHB12029</name>
    <dbReference type="NCBI Taxonomy" id="1314781"/>
    <lineage>
        <taxon>Eukaryota</taxon>
        <taxon>Fungi</taxon>
        <taxon>Dikarya</taxon>
        <taxon>Basidiomycota</taxon>
        <taxon>Agaricomycotina</taxon>
        <taxon>Agaricomycetes</taxon>
        <taxon>Auriculariales</taxon>
        <taxon>Exidiaceae</taxon>
        <taxon>Exidia</taxon>
    </lineage>
</organism>